<feature type="non-terminal residue" evidence="2">
    <location>
        <position position="1"/>
    </location>
</feature>
<feature type="compositionally biased region" description="Acidic residues" evidence="1">
    <location>
        <begin position="84"/>
        <end position="124"/>
    </location>
</feature>
<gene>
    <name evidence="2" type="ORF">Tci_885904</name>
</gene>
<reference evidence="2" key="1">
    <citation type="journal article" date="2019" name="Sci. Rep.">
        <title>Draft genome of Tanacetum cinerariifolium, the natural source of mosquito coil.</title>
        <authorList>
            <person name="Yamashiro T."/>
            <person name="Shiraishi A."/>
            <person name="Satake H."/>
            <person name="Nakayama K."/>
        </authorList>
    </citation>
    <scope>NUCLEOTIDE SEQUENCE</scope>
</reference>
<feature type="region of interest" description="Disordered" evidence="1">
    <location>
        <begin position="1"/>
        <end position="50"/>
    </location>
</feature>
<dbReference type="EMBL" id="BKCJ011275876">
    <property type="protein sequence ID" value="GFD13935.1"/>
    <property type="molecule type" value="Genomic_DNA"/>
</dbReference>
<organism evidence="2">
    <name type="scientific">Tanacetum cinerariifolium</name>
    <name type="common">Dalmatian daisy</name>
    <name type="synonym">Chrysanthemum cinerariifolium</name>
    <dbReference type="NCBI Taxonomy" id="118510"/>
    <lineage>
        <taxon>Eukaryota</taxon>
        <taxon>Viridiplantae</taxon>
        <taxon>Streptophyta</taxon>
        <taxon>Embryophyta</taxon>
        <taxon>Tracheophyta</taxon>
        <taxon>Spermatophyta</taxon>
        <taxon>Magnoliopsida</taxon>
        <taxon>eudicotyledons</taxon>
        <taxon>Gunneridae</taxon>
        <taxon>Pentapetalae</taxon>
        <taxon>asterids</taxon>
        <taxon>campanulids</taxon>
        <taxon>Asterales</taxon>
        <taxon>Asteraceae</taxon>
        <taxon>Asteroideae</taxon>
        <taxon>Anthemideae</taxon>
        <taxon>Anthemidinae</taxon>
        <taxon>Tanacetum</taxon>
    </lineage>
</organism>
<dbReference type="AlphaFoldDB" id="A0A699TSX1"/>
<feature type="compositionally biased region" description="Basic residues" evidence="1">
    <location>
        <begin position="1"/>
        <end position="11"/>
    </location>
</feature>
<proteinExistence type="predicted"/>
<evidence type="ECO:0000313" key="2">
    <source>
        <dbReference type="EMBL" id="GFD13935.1"/>
    </source>
</evidence>
<protein>
    <submittedName>
        <fullName evidence="2">Uncharacterized protein</fullName>
    </submittedName>
</protein>
<name>A0A699TSX1_TANCI</name>
<feature type="region of interest" description="Disordered" evidence="1">
    <location>
        <begin position="69"/>
        <end position="160"/>
    </location>
</feature>
<sequence>PKTKSSVKKKQDRSDQAPKDPQGKRLRTSAKVVKPAKKKQPAKTSKAKGLTVLSEVALTEAEQMKLATKRSLIQTHRSYASESGADEGTSDDDGQEDNGQEYDVQDDESQDDDNEQTDSENDGDDFFHPKFSTHDQDEEDSFDPRVQTPSHVKSSDDEDN</sequence>
<feature type="compositionally biased region" description="Polar residues" evidence="1">
    <location>
        <begin position="71"/>
        <end position="81"/>
    </location>
</feature>
<accession>A0A699TSX1</accession>
<feature type="compositionally biased region" description="Basic and acidic residues" evidence="1">
    <location>
        <begin position="125"/>
        <end position="135"/>
    </location>
</feature>
<feature type="compositionally biased region" description="Basic and acidic residues" evidence="1">
    <location>
        <begin position="12"/>
        <end position="23"/>
    </location>
</feature>
<feature type="non-terminal residue" evidence="2">
    <location>
        <position position="160"/>
    </location>
</feature>
<evidence type="ECO:0000256" key="1">
    <source>
        <dbReference type="SAM" id="MobiDB-lite"/>
    </source>
</evidence>
<feature type="compositionally biased region" description="Basic residues" evidence="1">
    <location>
        <begin position="24"/>
        <end position="41"/>
    </location>
</feature>
<comment type="caution">
    <text evidence="2">The sequence shown here is derived from an EMBL/GenBank/DDBJ whole genome shotgun (WGS) entry which is preliminary data.</text>
</comment>